<keyword evidence="7" id="KW-1185">Reference proteome</keyword>
<dbReference type="InterPro" id="IPR044549">
    <property type="entry name" value="bHLH_AtIBH1-like"/>
</dbReference>
<reference evidence="7" key="1">
    <citation type="submission" date="2013-01" db="EMBL/GenBank/DDBJ databases">
        <title>Draft Genome Sequence of a Mulberry Tree, Morus notabilis C.K. Schneid.</title>
        <authorList>
            <person name="He N."/>
            <person name="Zhao S."/>
        </authorList>
    </citation>
    <scope>NUCLEOTIDE SEQUENCE</scope>
</reference>
<evidence type="ECO:0000256" key="4">
    <source>
        <dbReference type="ARBA" id="ARBA00023242"/>
    </source>
</evidence>
<dbReference type="OrthoDB" id="1363133at2759"/>
<organism evidence="6 7">
    <name type="scientific">Morus notabilis</name>
    <dbReference type="NCBI Taxonomy" id="981085"/>
    <lineage>
        <taxon>Eukaryota</taxon>
        <taxon>Viridiplantae</taxon>
        <taxon>Streptophyta</taxon>
        <taxon>Embryophyta</taxon>
        <taxon>Tracheophyta</taxon>
        <taxon>Spermatophyta</taxon>
        <taxon>Magnoliopsida</taxon>
        <taxon>eudicotyledons</taxon>
        <taxon>Gunneridae</taxon>
        <taxon>Pentapetalae</taxon>
        <taxon>rosids</taxon>
        <taxon>fabids</taxon>
        <taxon>Rosales</taxon>
        <taxon>Moraceae</taxon>
        <taxon>Moreae</taxon>
        <taxon>Morus</taxon>
    </lineage>
</organism>
<dbReference type="GO" id="GO:0006355">
    <property type="term" value="P:regulation of DNA-templated transcription"/>
    <property type="evidence" value="ECO:0007669"/>
    <property type="project" value="InterPro"/>
</dbReference>
<dbReference type="eggNOG" id="ENOG502S830">
    <property type="taxonomic scope" value="Eukaryota"/>
</dbReference>
<dbReference type="EMBL" id="KE345061">
    <property type="protein sequence ID" value="EXB92412.1"/>
    <property type="molecule type" value="Genomic_DNA"/>
</dbReference>
<feature type="compositionally biased region" description="Basic and acidic residues" evidence="5">
    <location>
        <begin position="34"/>
        <end position="49"/>
    </location>
</feature>
<dbReference type="AlphaFoldDB" id="W9RT05"/>
<accession>W9RT05</accession>
<dbReference type="Proteomes" id="UP000030645">
    <property type="component" value="Unassembled WGS sequence"/>
</dbReference>
<dbReference type="InterPro" id="IPR044660">
    <property type="entry name" value="IBH1-like"/>
</dbReference>
<dbReference type="PANTHER" id="PTHR33124:SF43">
    <property type="entry name" value="TRANSCRIPTION FACTOR PAR2"/>
    <property type="match status" value="1"/>
</dbReference>
<comment type="subcellular location">
    <subcellularLocation>
        <location evidence="1">Nucleus</location>
    </subcellularLocation>
</comment>
<keyword evidence="4" id="KW-0539">Nucleus</keyword>
<evidence type="ECO:0000256" key="1">
    <source>
        <dbReference type="ARBA" id="ARBA00004123"/>
    </source>
</evidence>
<keyword evidence="2" id="KW-0805">Transcription regulation</keyword>
<evidence type="ECO:0000313" key="7">
    <source>
        <dbReference type="Proteomes" id="UP000030645"/>
    </source>
</evidence>
<evidence type="ECO:0000313" key="6">
    <source>
        <dbReference type="EMBL" id="EXB92412.1"/>
    </source>
</evidence>
<feature type="region of interest" description="Disordered" evidence="5">
    <location>
        <begin position="33"/>
        <end position="72"/>
    </location>
</feature>
<name>W9RT05_9ROSA</name>
<gene>
    <name evidence="6" type="ORF">L484_021396</name>
</gene>
<evidence type="ECO:0000256" key="2">
    <source>
        <dbReference type="ARBA" id="ARBA00023015"/>
    </source>
</evidence>
<evidence type="ECO:0000256" key="3">
    <source>
        <dbReference type="ARBA" id="ARBA00023163"/>
    </source>
</evidence>
<protein>
    <recommendedName>
        <fullName evidence="8">BHLH domain-containing protein</fullName>
    </recommendedName>
</protein>
<evidence type="ECO:0000256" key="5">
    <source>
        <dbReference type="SAM" id="MobiDB-lite"/>
    </source>
</evidence>
<sequence length="133" mass="15118">MANKSTHILPKNNAALNKRRIINKKSNISINVKKSIENVEEEKQEKQEREEEEEEDISSNSNSSSVEVDEKEEVERKIKALQRVVPGGESLGVEKLFEETASYIMALQCQLKAMKALASFFESLDKEKRMFGG</sequence>
<dbReference type="KEGG" id="mnt:21404255"/>
<dbReference type="GO" id="GO:0005634">
    <property type="term" value="C:nucleus"/>
    <property type="evidence" value="ECO:0007669"/>
    <property type="project" value="UniProtKB-SubCell"/>
</dbReference>
<proteinExistence type="predicted"/>
<dbReference type="CDD" id="cd11444">
    <property type="entry name" value="bHLH_AtIBH1_like"/>
    <property type="match status" value="1"/>
</dbReference>
<dbReference type="PANTHER" id="PTHR33124">
    <property type="entry name" value="TRANSCRIPTION FACTOR IBH1-LIKE 1"/>
    <property type="match status" value="1"/>
</dbReference>
<keyword evidence="3" id="KW-0804">Transcription</keyword>
<evidence type="ECO:0008006" key="8">
    <source>
        <dbReference type="Google" id="ProtNLM"/>
    </source>
</evidence>